<dbReference type="InterPro" id="IPR017871">
    <property type="entry name" value="ABC_transporter-like_CS"/>
</dbReference>
<dbReference type="eggNOG" id="COG2274">
    <property type="taxonomic scope" value="Bacteria"/>
</dbReference>
<evidence type="ECO:0000256" key="5">
    <source>
        <dbReference type="ARBA" id="ARBA00022741"/>
    </source>
</evidence>
<dbReference type="FunFam" id="3.40.50.300:FF:000299">
    <property type="entry name" value="ABC transporter ATP-binding protein/permease"/>
    <property type="match status" value="1"/>
</dbReference>
<dbReference type="Gene3D" id="3.90.70.10">
    <property type="entry name" value="Cysteine proteinases"/>
    <property type="match status" value="1"/>
</dbReference>
<reference evidence="14" key="1">
    <citation type="submission" date="2015-12" db="EMBL/GenBank/DDBJ databases">
        <authorList>
            <person name="Tikhonova T.V."/>
            <person name="Pavlov A.R."/>
            <person name="Beletsky A.V."/>
            <person name="Mardanov A.V."/>
            <person name="Sorokin D.Y."/>
            <person name="Ravin N.V."/>
            <person name="Popov V.O."/>
        </authorList>
    </citation>
    <scope>NUCLEOTIDE SEQUENCE</scope>
    <source>
        <strain evidence="14">DSM 14787</strain>
    </source>
</reference>
<evidence type="ECO:0000256" key="1">
    <source>
        <dbReference type="ARBA" id="ARBA00004651"/>
    </source>
</evidence>
<evidence type="ECO:0000256" key="2">
    <source>
        <dbReference type="ARBA" id="ARBA00022448"/>
    </source>
</evidence>
<gene>
    <name evidence="14" type="ordered locus">TVNIR_1993</name>
</gene>
<feature type="domain" description="Peptidase C39" evidence="13">
    <location>
        <begin position="23"/>
        <end position="145"/>
    </location>
</feature>
<evidence type="ECO:0000259" key="13">
    <source>
        <dbReference type="PROSITE" id="PS50990"/>
    </source>
</evidence>
<dbReference type="GO" id="GO:0015421">
    <property type="term" value="F:ABC-type oligopeptide transporter activity"/>
    <property type="evidence" value="ECO:0007669"/>
    <property type="project" value="TreeGrafter"/>
</dbReference>
<dbReference type="SMART" id="SM00382">
    <property type="entry name" value="AAA"/>
    <property type="match status" value="1"/>
</dbReference>
<dbReference type="Pfam" id="PF00664">
    <property type="entry name" value="ABC_membrane"/>
    <property type="match status" value="1"/>
</dbReference>
<dbReference type="InterPro" id="IPR003593">
    <property type="entry name" value="AAA+_ATPase"/>
</dbReference>
<feature type="domain" description="ABC transporter" evidence="11">
    <location>
        <begin position="493"/>
        <end position="729"/>
    </location>
</feature>
<dbReference type="STRING" id="1255043.TVNIR_1993"/>
<feature type="transmembrane region" description="Helical" evidence="10">
    <location>
        <begin position="317"/>
        <end position="333"/>
    </location>
</feature>
<dbReference type="GO" id="GO:0016887">
    <property type="term" value="F:ATP hydrolysis activity"/>
    <property type="evidence" value="ECO:0007669"/>
    <property type="project" value="InterPro"/>
</dbReference>
<keyword evidence="8 10" id="KW-1133">Transmembrane helix</keyword>
<accession>L0DVM2</accession>
<evidence type="ECO:0000259" key="11">
    <source>
        <dbReference type="PROSITE" id="PS50893"/>
    </source>
</evidence>
<dbReference type="GO" id="GO:0005524">
    <property type="term" value="F:ATP binding"/>
    <property type="evidence" value="ECO:0007669"/>
    <property type="project" value="UniProtKB-KW"/>
</dbReference>
<evidence type="ECO:0000256" key="4">
    <source>
        <dbReference type="ARBA" id="ARBA00022692"/>
    </source>
</evidence>
<evidence type="ECO:0000313" key="14">
    <source>
        <dbReference type="EMBL" id="AGA33654.1"/>
    </source>
</evidence>
<dbReference type="Proteomes" id="UP000010809">
    <property type="component" value="Chromosome"/>
</dbReference>
<protein>
    <submittedName>
        <fullName evidence="14">ABC transporter related protein</fullName>
    </submittedName>
</protein>
<dbReference type="InterPro" id="IPR003439">
    <property type="entry name" value="ABC_transporter-like_ATP-bd"/>
</dbReference>
<comment type="subcellular location">
    <subcellularLocation>
        <location evidence="1">Cell membrane</location>
        <topology evidence="1">Multi-pass membrane protein</topology>
    </subcellularLocation>
</comment>
<evidence type="ECO:0000256" key="7">
    <source>
        <dbReference type="ARBA" id="ARBA00022840"/>
    </source>
</evidence>
<dbReference type="EMBL" id="CP003989">
    <property type="protein sequence ID" value="AGA33654.1"/>
    <property type="molecule type" value="Genomic_DNA"/>
</dbReference>
<organism evidence="14 15">
    <name type="scientific">Thioalkalivibrio nitratireducens (strain DSM 14787 / UNIQEM 213 / ALEN2)</name>
    <dbReference type="NCBI Taxonomy" id="1255043"/>
    <lineage>
        <taxon>Bacteria</taxon>
        <taxon>Pseudomonadati</taxon>
        <taxon>Pseudomonadota</taxon>
        <taxon>Gammaproteobacteria</taxon>
        <taxon>Chromatiales</taxon>
        <taxon>Ectothiorhodospiraceae</taxon>
        <taxon>Thioalkalivibrio</taxon>
    </lineage>
</organism>
<evidence type="ECO:0000313" key="15">
    <source>
        <dbReference type="Proteomes" id="UP000010809"/>
    </source>
</evidence>
<dbReference type="NCBIfam" id="TIGR03375">
    <property type="entry name" value="type_I_sec_LssB"/>
    <property type="match status" value="1"/>
</dbReference>
<dbReference type="PROSITE" id="PS00211">
    <property type="entry name" value="ABC_TRANSPORTER_1"/>
    <property type="match status" value="1"/>
</dbReference>
<dbReference type="PROSITE" id="PS50929">
    <property type="entry name" value="ABC_TM1F"/>
    <property type="match status" value="1"/>
</dbReference>
<dbReference type="PANTHER" id="PTHR43394:SF1">
    <property type="entry name" value="ATP-BINDING CASSETTE SUB-FAMILY B MEMBER 10, MITOCHONDRIAL"/>
    <property type="match status" value="1"/>
</dbReference>
<dbReference type="InterPro" id="IPR036640">
    <property type="entry name" value="ABC1_TM_sf"/>
</dbReference>
<name>L0DVM2_THIND</name>
<dbReference type="AlphaFoldDB" id="L0DVM2"/>
<keyword evidence="7" id="KW-0067">ATP-binding</keyword>
<dbReference type="GO" id="GO:0005886">
    <property type="term" value="C:plasma membrane"/>
    <property type="evidence" value="ECO:0007669"/>
    <property type="project" value="UniProtKB-SubCell"/>
</dbReference>
<feature type="transmembrane region" description="Helical" evidence="10">
    <location>
        <begin position="215"/>
        <end position="235"/>
    </location>
</feature>
<feature type="transmembrane region" description="Helical" evidence="10">
    <location>
        <begin position="181"/>
        <end position="203"/>
    </location>
</feature>
<dbReference type="Gene3D" id="1.20.1560.10">
    <property type="entry name" value="ABC transporter type 1, transmembrane domain"/>
    <property type="match status" value="1"/>
</dbReference>
<keyword evidence="9 10" id="KW-0472">Membrane</keyword>
<dbReference type="InterPro" id="IPR011527">
    <property type="entry name" value="ABC1_TM_dom"/>
</dbReference>
<evidence type="ECO:0000256" key="10">
    <source>
        <dbReference type="SAM" id="Phobius"/>
    </source>
</evidence>
<keyword evidence="4 10" id="KW-0812">Transmembrane</keyword>
<keyword evidence="15" id="KW-1185">Reference proteome</keyword>
<proteinExistence type="predicted"/>
<dbReference type="Pfam" id="PF00005">
    <property type="entry name" value="ABC_tran"/>
    <property type="match status" value="1"/>
</dbReference>
<evidence type="ECO:0000256" key="6">
    <source>
        <dbReference type="ARBA" id="ARBA00022801"/>
    </source>
</evidence>
<evidence type="ECO:0000256" key="8">
    <source>
        <dbReference type="ARBA" id="ARBA00022989"/>
    </source>
</evidence>
<dbReference type="RefSeq" id="WP_015258781.1">
    <property type="nucleotide sequence ID" value="NC_019902.2"/>
</dbReference>
<dbReference type="KEGG" id="tni:TVNIR_1993"/>
<dbReference type="InterPro" id="IPR017750">
    <property type="entry name" value="ATPase_T1SS"/>
</dbReference>
<dbReference type="Gene3D" id="3.40.50.300">
    <property type="entry name" value="P-loop containing nucleotide triphosphate hydrolases"/>
    <property type="match status" value="1"/>
</dbReference>
<feature type="domain" description="ABC transmembrane type-1" evidence="12">
    <location>
        <begin position="181"/>
        <end position="459"/>
    </location>
</feature>
<dbReference type="SUPFAM" id="SSF90123">
    <property type="entry name" value="ABC transporter transmembrane region"/>
    <property type="match status" value="1"/>
</dbReference>
<feature type="transmembrane region" description="Helical" evidence="10">
    <location>
        <begin position="400"/>
        <end position="422"/>
    </location>
</feature>
<dbReference type="HOGENOM" id="CLU_000604_95_6_6"/>
<dbReference type="CDD" id="cd18587">
    <property type="entry name" value="ABC_6TM_LapB_like"/>
    <property type="match status" value="1"/>
</dbReference>
<dbReference type="PANTHER" id="PTHR43394">
    <property type="entry name" value="ATP-DEPENDENT PERMEASE MDL1, MITOCHONDRIAL"/>
    <property type="match status" value="1"/>
</dbReference>
<keyword evidence="6" id="KW-0378">Hydrolase</keyword>
<dbReference type="PATRIC" id="fig|1255043.3.peg.2015"/>
<keyword evidence="2" id="KW-0813">Transport</keyword>
<dbReference type="GO" id="GO:0006508">
    <property type="term" value="P:proteolysis"/>
    <property type="evidence" value="ECO:0007669"/>
    <property type="project" value="InterPro"/>
</dbReference>
<keyword evidence="3" id="KW-1003">Cell membrane</keyword>
<evidence type="ECO:0000259" key="12">
    <source>
        <dbReference type="PROSITE" id="PS50929"/>
    </source>
</evidence>
<feature type="transmembrane region" description="Helical" evidence="10">
    <location>
        <begin position="293"/>
        <end position="311"/>
    </location>
</feature>
<dbReference type="PROSITE" id="PS50990">
    <property type="entry name" value="PEPTIDASE_C39"/>
    <property type="match status" value="1"/>
</dbReference>
<dbReference type="SUPFAM" id="SSF52540">
    <property type="entry name" value="P-loop containing nucleoside triphosphate hydrolases"/>
    <property type="match status" value="1"/>
</dbReference>
<evidence type="ECO:0000256" key="3">
    <source>
        <dbReference type="ARBA" id="ARBA00022475"/>
    </source>
</evidence>
<sequence length="736" mass="81498">MSTGDVNRAADEAETLAAEAPSGIETFQPWLDAFLQVARHYRCDFSEENVRVATAWEHGANDPDRVLQSIARQLGLSLRIEHPPLNAPTPWRLPLVVELSDRQVAVLESIDGDAYYLAFPQDQGLSKPLPRDRIEDSIVRILTLRPARTGADPRVDEYVAPYREHWFREIVLRDLRPYGHVMVASLLANTLSLAGLLFAMQVYDRVIPAESFPTLYVLFSGVVLALTFELTMRVARVRLIDVLGKRADLRLSDRIFGHSLRLKNTVRPRSTGTFINQIREIERVREMMTSTTVSVLADMPFFVLFLFVFWYLAGPLALIPLLGLLVLVTPGLLSQRRLNQLAHASMRESSLRNALLVESVQGVDDIKSLQAEPRFQNQWNHYNTLTTDTNLQLRFLTNSLTAWSQTVQTGVFAVVILFGAPMAMTGDLTTGALVAASILASRMLVPMAQLNQLLSRWQHARIALSGLDQIMARPVDHPEGDKRVHRPALNGHYRFRDAAFRYSAEEPGTALQVQELTVRPGERIAVLGRNGAGKSTLLQALSGLLEPSEGQVLLDGVRLAHLDPADVRRDVGLLTQNARLFHGTVRENLTLGIPGARDEALLETLTLVGAREMLNSLSSGLDHVVQEGGQGLSGGQRQALLLARLMLREPRIALLDEPTTALDEASERQVITSLGAWSQGRTLVVATHRRSVLELVDRIIVVDRGRIVLDDSKKQALARLASGTPARPNPGTRRGG</sequence>
<dbReference type="InterPro" id="IPR039421">
    <property type="entry name" value="Type_1_exporter"/>
</dbReference>
<keyword evidence="5" id="KW-0547">Nucleotide-binding</keyword>
<dbReference type="PROSITE" id="PS50893">
    <property type="entry name" value="ABC_TRANSPORTER_2"/>
    <property type="match status" value="1"/>
</dbReference>
<evidence type="ECO:0000256" key="9">
    <source>
        <dbReference type="ARBA" id="ARBA00023136"/>
    </source>
</evidence>
<dbReference type="InterPro" id="IPR005074">
    <property type="entry name" value="Peptidase_C39"/>
</dbReference>
<dbReference type="GO" id="GO:0008233">
    <property type="term" value="F:peptidase activity"/>
    <property type="evidence" value="ECO:0007669"/>
    <property type="project" value="InterPro"/>
</dbReference>
<dbReference type="InterPro" id="IPR027417">
    <property type="entry name" value="P-loop_NTPase"/>
</dbReference>